<keyword evidence="2" id="KW-0175">Coiled coil</keyword>
<evidence type="ECO:0000256" key="3">
    <source>
        <dbReference type="SAM" id="MobiDB-lite"/>
    </source>
</evidence>
<feature type="compositionally biased region" description="Pro residues" evidence="3">
    <location>
        <begin position="1267"/>
        <end position="1281"/>
    </location>
</feature>
<feature type="region of interest" description="Disordered" evidence="3">
    <location>
        <begin position="1157"/>
        <end position="1181"/>
    </location>
</feature>
<dbReference type="OMA" id="FPHCNAV"/>
<sequence>MAAPSLFLRHVFGLKGSIRDNIHFIEDVTVVYPAGRNVVVYNIEQKTQRFISGSPESDGISAIAVSANRKLIAVAEKPLGARGGTAARSTPDGGHQLDKTATEKSIGFAESSKGGMTSAGSFVDGAKGAVITLYDSTTLKKRKGACPDCCLTLWSYEKGKCVGQVKSSVSSAAQVNQIVFCPSDPSVLGAVGNGFLPLYRIAFCPADPSLLSAVGDGFLRLYRATEAALKQLPTSLGRREPQPYPCHAWLVDLAEKAEKDRCVVASASGEVLLVEGGEVKSVIAHVGSEEGGGFFSVAAHSKGFVCGGEGGTLSMFEKEDKDVYKRVRTVRIESNASAVRSLALSPNEETLVCALENNQIFVLALTSTEMLKTEDMKIDLLSQSFHSEGITGLDVCARKPLAVTCSTDKSVRVWNYLDRTSDIVKFFPEQALSVAIHPAGFQLLVGFADKLRLMNLLMDDIRPFKEINIKACREVCFSHGGHLFAAVHSNTVQIYSTYTCENVGNLRGHNGKVRSIWWSPDDAMVVTAGMDGAVYEWQLRDFKRERENVNKGCGYSCVVGATDSNSIFAVGSDRKLKELDDSQVIKEFDGGGIITQIVLPSFGRLLFAAMDTGAVRAYKYPLTGEYSEIQCCAGAVARLRVSVDDSILMGVGEDGAFFLLDVKDRERAVAIGSGGRREREALPWAEEVLVTKSDLEEKRAKMAELEAQVQALTLQNEYQLRLKDLNLNERLKELTKKYTSEAEEARARHVLLAQEKTEMEAEYEEKLRAFEERAAQQAAAVENQYQQKLMGEVERYQQLAQEKELVNERWEQQNGLLADSHERVIAEVTEEYEAKLGEERLQAEKLAAERDAAAKEYEETKRQMEEDADREIEVLKERYEQKLTQEREVGLRLKGENGILKKKALAFQKDLEDQKEEIRELFEKKKDLYQTIASLEKDIASLKKEIKERDETIGDKEKRIYDLKKKNQELEKFKFVLDYKIKELKKQIDPREQEIQDMKDQVKDMDGELEKYHKQNGALDLVVGELKLKIDGLQKEVAGARQALADARALVQRFHHDLSEVAHHIQDPKALKEAVKLLYQKHVTEAIKPVELDADILLEYGRQREYLERTVEGLKKKLTKDSEMHKVENGRIMMENVSLIKEINELRRECKILKAAARTKRDSKENELETSPSSQSLASGASAAARKSGLLSPSMKNDLLVREVEALRVEVTQLREQLAERQARVEELQRAQAINESVQRRPKSRELLPPMDGFNTVPVPLSSQPAERPPSIPLPPKPPTPKVSEIVSSEQQ</sequence>
<dbReference type="InterPro" id="IPR001680">
    <property type="entry name" value="WD40_rpt"/>
</dbReference>
<evidence type="ECO:0000256" key="2">
    <source>
        <dbReference type="SAM" id="Coils"/>
    </source>
</evidence>
<reference evidence="4 5" key="1">
    <citation type="journal article" date="2014" name="Nat. Commun.">
        <title>Klebsormidium flaccidum genome reveals primary factors for plant terrestrial adaptation.</title>
        <authorList>
            <person name="Hori K."/>
            <person name="Maruyama F."/>
            <person name="Fujisawa T."/>
            <person name="Togashi T."/>
            <person name="Yamamoto N."/>
            <person name="Seo M."/>
            <person name="Sato S."/>
            <person name="Yamada T."/>
            <person name="Mori H."/>
            <person name="Tajima N."/>
            <person name="Moriyama T."/>
            <person name="Ikeuchi M."/>
            <person name="Watanabe M."/>
            <person name="Wada H."/>
            <person name="Kobayashi K."/>
            <person name="Saito M."/>
            <person name="Masuda T."/>
            <person name="Sasaki-Sekimoto Y."/>
            <person name="Mashiguchi K."/>
            <person name="Awai K."/>
            <person name="Shimojima M."/>
            <person name="Masuda S."/>
            <person name="Iwai M."/>
            <person name="Nobusawa T."/>
            <person name="Narise T."/>
            <person name="Kondo S."/>
            <person name="Saito H."/>
            <person name="Sato R."/>
            <person name="Murakawa M."/>
            <person name="Ihara Y."/>
            <person name="Oshima-Yamada Y."/>
            <person name="Ohtaka K."/>
            <person name="Satoh M."/>
            <person name="Sonobe K."/>
            <person name="Ishii M."/>
            <person name="Ohtani R."/>
            <person name="Kanamori-Sato M."/>
            <person name="Honoki R."/>
            <person name="Miyazaki D."/>
            <person name="Mochizuki H."/>
            <person name="Umetsu J."/>
            <person name="Higashi K."/>
            <person name="Shibata D."/>
            <person name="Kamiya Y."/>
            <person name="Sato N."/>
            <person name="Nakamura Y."/>
            <person name="Tabata S."/>
            <person name="Ida S."/>
            <person name="Kurokawa K."/>
            <person name="Ohta H."/>
        </authorList>
    </citation>
    <scope>NUCLEOTIDE SEQUENCE [LARGE SCALE GENOMIC DNA]</scope>
    <source>
        <strain evidence="4 5">NIES-2285</strain>
    </source>
</reference>
<accession>A0A1Y1IDL4</accession>
<dbReference type="PANTHER" id="PTHR32215:SF0">
    <property type="entry name" value="CILIA- AND FLAGELLA-ASSOCIATED PROTEIN 57"/>
    <property type="match status" value="1"/>
</dbReference>
<keyword evidence="1" id="KW-0853">WD repeat</keyword>
<dbReference type="Proteomes" id="UP000054558">
    <property type="component" value="Unassembled WGS sequence"/>
</dbReference>
<dbReference type="PROSITE" id="PS50082">
    <property type="entry name" value="WD_REPEATS_2"/>
    <property type="match status" value="2"/>
</dbReference>
<feature type="repeat" description="WD" evidence="1">
    <location>
        <begin position="506"/>
        <end position="547"/>
    </location>
</feature>
<evidence type="ECO:0000313" key="5">
    <source>
        <dbReference type="Proteomes" id="UP000054558"/>
    </source>
</evidence>
<dbReference type="PANTHER" id="PTHR32215">
    <property type="entry name" value="CILIA- AND FLAGELLA-ASSOCIATED PROTEIN 57"/>
    <property type="match status" value="1"/>
</dbReference>
<dbReference type="OrthoDB" id="47276at2759"/>
<dbReference type="Gene3D" id="2.130.10.10">
    <property type="entry name" value="YVTN repeat-like/Quinoprotein amine dehydrogenase"/>
    <property type="match status" value="2"/>
</dbReference>
<evidence type="ECO:0000256" key="1">
    <source>
        <dbReference type="PROSITE-ProRule" id="PRU00221"/>
    </source>
</evidence>
<feature type="coiled-coil region" evidence="2">
    <location>
        <begin position="1197"/>
        <end position="1231"/>
    </location>
</feature>
<organism evidence="4 5">
    <name type="scientific">Klebsormidium nitens</name>
    <name type="common">Green alga</name>
    <name type="synonym">Ulothrix nitens</name>
    <dbReference type="NCBI Taxonomy" id="105231"/>
    <lineage>
        <taxon>Eukaryota</taxon>
        <taxon>Viridiplantae</taxon>
        <taxon>Streptophyta</taxon>
        <taxon>Klebsormidiophyceae</taxon>
        <taxon>Klebsormidiales</taxon>
        <taxon>Klebsormidiaceae</taxon>
        <taxon>Klebsormidium</taxon>
    </lineage>
</organism>
<dbReference type="Pfam" id="PF00400">
    <property type="entry name" value="WD40"/>
    <property type="match status" value="2"/>
</dbReference>
<name>A0A1Y1IDL4_KLENI</name>
<keyword evidence="5" id="KW-1185">Reference proteome</keyword>
<feature type="compositionally biased region" description="Low complexity" evidence="3">
    <location>
        <begin position="1171"/>
        <end position="1181"/>
    </location>
</feature>
<feature type="region of interest" description="Disordered" evidence="3">
    <location>
        <begin position="1236"/>
        <end position="1292"/>
    </location>
</feature>
<proteinExistence type="predicted"/>
<dbReference type="InterPro" id="IPR036322">
    <property type="entry name" value="WD40_repeat_dom_sf"/>
</dbReference>
<evidence type="ECO:0000313" key="4">
    <source>
        <dbReference type="EMBL" id="GAQ89010.1"/>
    </source>
</evidence>
<dbReference type="InterPro" id="IPR052993">
    <property type="entry name" value="CFA-57"/>
</dbReference>
<feature type="repeat" description="WD" evidence="1">
    <location>
        <begin position="383"/>
        <end position="415"/>
    </location>
</feature>
<dbReference type="PROSITE" id="PS50294">
    <property type="entry name" value="WD_REPEATS_REGION"/>
    <property type="match status" value="1"/>
</dbReference>
<dbReference type="Gene3D" id="1.10.287.1490">
    <property type="match status" value="1"/>
</dbReference>
<dbReference type="InterPro" id="IPR015943">
    <property type="entry name" value="WD40/YVTN_repeat-like_dom_sf"/>
</dbReference>
<dbReference type="STRING" id="105231.A0A1Y1IDL4"/>
<dbReference type="SUPFAM" id="SSF50978">
    <property type="entry name" value="WD40 repeat-like"/>
    <property type="match status" value="2"/>
</dbReference>
<dbReference type="SMART" id="SM00320">
    <property type="entry name" value="WD40"/>
    <property type="match status" value="8"/>
</dbReference>
<dbReference type="EMBL" id="DF237428">
    <property type="protein sequence ID" value="GAQ89010.1"/>
    <property type="molecule type" value="Genomic_DNA"/>
</dbReference>
<gene>
    <name evidence="4" type="ORF">KFL_004790040</name>
</gene>
<protein>
    <submittedName>
        <fullName evidence="4">Uncharacterized protein</fullName>
    </submittedName>
</protein>
<feature type="coiled-coil region" evidence="2">
    <location>
        <begin position="688"/>
        <end position="1050"/>
    </location>
</feature>